<protein>
    <submittedName>
        <fullName evidence="3">WGS project CAEQ00000000 data, annotated contig 2213</fullName>
    </submittedName>
</protein>
<sequence>MSGCDKPNELPPVTTPLIHTFQLESYLHAFSLEVSERLHELQQSICDVWNELRRRANTPRGNLGARRDPGRKYSPGTTVYVDHQSPEQAVSHSPAAHAKLHSLHMSYTKEQNVEDASQEFVTTMRSERASAHTTPPLPSAFEELSLLSADTPYSAGMSPKGVKDEDRSTTRALHAPATPRVSEGALSIDEVVKGSAKVPQEDGETVPKAEGGIMEEGGGAIASSETMAENSVSALKSSVELLRGSLSIPKSAGSPLSEVTQQRDSSYTDGMDENMMDRNEEVLIESDKPMGKAKTSVVGRTSDVKHMVRHREKDIQMGKAFISSQQSHLLGRKRLSCEAPMSAELENEVRRTGDPSATPSHGSVHSSEMESLVHPQTAVQMASAFSHLQRSLIEEVSGKLAEARSAMNAMAREEIAKIRQELFGETSPGPSRPQSSFNRESPASGIPPRFHVDRNSGRAKHGRTSPLSSGGRGPGVTTINMHQQAGDAAMEERLMSHINDLKEQLTLYEAERTEFRNIIRILVRERAMVRANASGATAPTPTAAQSYDTPSFATAVNSQFLQKRPGDATLLGNQMHVTIPSVPTSATSKAATKLHPQPGRQNSRRICPYETQRGQGRQSRQPSSLQNRAGSEGSAAYIDAQQEADRLQRAAVYRQPQKNEVLTHTVPLDFAFSRQAMRSVESFPPLPYERFTQS</sequence>
<reference evidence="3 4" key="2">
    <citation type="journal article" date="2012" name="Proc. Natl. Acad. Sci. U.S.A.">
        <title>Antigenic diversity is generated by distinct evolutionary mechanisms in African trypanosome species.</title>
        <authorList>
            <person name="Jackson A.P."/>
            <person name="Berry A."/>
            <person name="Aslett M."/>
            <person name="Allison H.C."/>
            <person name="Burton P."/>
            <person name="Vavrova-Anderson J."/>
            <person name="Brown R."/>
            <person name="Browne H."/>
            <person name="Corton N."/>
            <person name="Hauser H."/>
            <person name="Gamble J."/>
            <person name="Gilderthorp R."/>
            <person name="Marcello L."/>
            <person name="McQuillan J."/>
            <person name="Otto T.D."/>
            <person name="Quail M.A."/>
            <person name="Sanders M.J."/>
            <person name="van Tonder A."/>
            <person name="Ginger M.L."/>
            <person name="Field M.C."/>
            <person name="Barry J.D."/>
            <person name="Hertz-Fowler C."/>
            <person name="Berriman M."/>
        </authorList>
    </citation>
    <scope>NUCLEOTIDE SEQUENCE [LARGE SCALE GENOMIC DNA]</scope>
    <source>
        <strain evidence="3 4">IL3000</strain>
    </source>
</reference>
<accession>F9WCC8</accession>
<feature type="compositionally biased region" description="Polar residues" evidence="2">
    <location>
        <begin position="257"/>
        <end position="268"/>
    </location>
</feature>
<dbReference type="AlphaFoldDB" id="F9WCC8"/>
<feature type="region of interest" description="Disordered" evidence="2">
    <location>
        <begin position="251"/>
        <end position="273"/>
    </location>
</feature>
<evidence type="ECO:0000313" key="4">
    <source>
        <dbReference type="Proteomes" id="UP000000702"/>
    </source>
</evidence>
<comment type="caution">
    <text evidence="3">The sequence shown here is derived from an EMBL/GenBank/DDBJ whole genome shotgun (WGS) entry which is preliminary data.</text>
</comment>
<feature type="compositionally biased region" description="Polar residues" evidence="2">
    <location>
        <begin position="355"/>
        <end position="366"/>
    </location>
</feature>
<proteinExistence type="predicted"/>
<keyword evidence="4" id="KW-1185">Reference proteome</keyword>
<feature type="compositionally biased region" description="Polar residues" evidence="2">
    <location>
        <begin position="428"/>
        <end position="441"/>
    </location>
</feature>
<organism evidence="3 4">
    <name type="scientific">Trypanosoma congolense (strain IL3000)</name>
    <dbReference type="NCBI Taxonomy" id="1068625"/>
    <lineage>
        <taxon>Eukaryota</taxon>
        <taxon>Discoba</taxon>
        <taxon>Euglenozoa</taxon>
        <taxon>Kinetoplastea</taxon>
        <taxon>Metakinetoplastina</taxon>
        <taxon>Trypanosomatida</taxon>
        <taxon>Trypanosomatidae</taxon>
        <taxon>Trypanosoma</taxon>
        <taxon>Nannomonas</taxon>
    </lineage>
</organism>
<evidence type="ECO:0000313" key="3">
    <source>
        <dbReference type="EMBL" id="CCD14921.1"/>
    </source>
</evidence>
<name>F9WCC8_TRYCI</name>
<feature type="region of interest" description="Disordered" evidence="2">
    <location>
        <begin position="424"/>
        <end position="475"/>
    </location>
</feature>
<dbReference type="EMBL" id="CAEQ01001700">
    <property type="protein sequence ID" value="CCD14921.1"/>
    <property type="molecule type" value="Genomic_DNA"/>
</dbReference>
<evidence type="ECO:0000256" key="2">
    <source>
        <dbReference type="SAM" id="MobiDB-lite"/>
    </source>
</evidence>
<keyword evidence="1" id="KW-0175">Coiled coil</keyword>
<feature type="region of interest" description="Disordered" evidence="2">
    <location>
        <begin position="582"/>
        <end position="633"/>
    </location>
</feature>
<dbReference type="VEuPathDB" id="TriTrypDB:TcIL3000_0_54900"/>
<feature type="coiled-coil region" evidence="1">
    <location>
        <begin position="491"/>
        <end position="518"/>
    </location>
</feature>
<feature type="compositionally biased region" description="Low complexity" evidence="2">
    <location>
        <begin position="612"/>
        <end position="626"/>
    </location>
</feature>
<dbReference type="Proteomes" id="UP000000702">
    <property type="component" value="Unassembled WGS sequence"/>
</dbReference>
<gene>
    <name evidence="3" type="ORF">TCIL3000_0_54900</name>
</gene>
<feature type="region of interest" description="Disordered" evidence="2">
    <location>
        <begin position="344"/>
        <end position="366"/>
    </location>
</feature>
<evidence type="ECO:0000256" key="1">
    <source>
        <dbReference type="SAM" id="Coils"/>
    </source>
</evidence>
<reference evidence="4" key="1">
    <citation type="submission" date="2011-07" db="EMBL/GenBank/DDBJ databases">
        <title>Divergent evolution of antigenic variation in African trypanosomes.</title>
        <authorList>
            <person name="Jackson A.P."/>
            <person name="Berry A."/>
            <person name="Allison H.C."/>
            <person name="Burton P."/>
            <person name="Anderson J."/>
            <person name="Aslett M."/>
            <person name="Brown R."/>
            <person name="Corton N."/>
            <person name="Harris D."/>
            <person name="Hauser H."/>
            <person name="Gamble J."/>
            <person name="Gilderthorp R."/>
            <person name="McQuillan J."/>
            <person name="Quail M.A."/>
            <person name="Sanders M."/>
            <person name="Van Tonder A."/>
            <person name="Ginger M.L."/>
            <person name="Donelson J.E."/>
            <person name="Field M.C."/>
            <person name="Barry J.D."/>
            <person name="Berriman M."/>
            <person name="Hertz-Fowler C."/>
        </authorList>
    </citation>
    <scope>NUCLEOTIDE SEQUENCE [LARGE SCALE GENOMIC DNA]</scope>
    <source>
        <strain evidence="4">IL3000</strain>
    </source>
</reference>